<gene>
    <name evidence="2" type="ORF">FIBSPDRAFT_1053177</name>
</gene>
<dbReference type="Proteomes" id="UP000076532">
    <property type="component" value="Unassembled WGS sequence"/>
</dbReference>
<evidence type="ECO:0000313" key="3">
    <source>
        <dbReference type="Proteomes" id="UP000076532"/>
    </source>
</evidence>
<protein>
    <submittedName>
        <fullName evidence="2">Uncharacterized protein</fullName>
    </submittedName>
</protein>
<organism evidence="2 3">
    <name type="scientific">Athelia psychrophila</name>
    <dbReference type="NCBI Taxonomy" id="1759441"/>
    <lineage>
        <taxon>Eukaryota</taxon>
        <taxon>Fungi</taxon>
        <taxon>Dikarya</taxon>
        <taxon>Basidiomycota</taxon>
        <taxon>Agaricomycotina</taxon>
        <taxon>Agaricomycetes</taxon>
        <taxon>Agaricomycetidae</taxon>
        <taxon>Atheliales</taxon>
        <taxon>Atheliaceae</taxon>
        <taxon>Athelia</taxon>
    </lineage>
</organism>
<evidence type="ECO:0000313" key="2">
    <source>
        <dbReference type="EMBL" id="KZP07116.1"/>
    </source>
</evidence>
<dbReference type="AlphaFoldDB" id="A0A167XE00"/>
<name>A0A167XE00_9AGAM</name>
<keyword evidence="1" id="KW-0732">Signal</keyword>
<feature type="chain" id="PRO_5007894355" evidence="1">
    <location>
        <begin position="21"/>
        <end position="298"/>
    </location>
</feature>
<feature type="signal peptide" evidence="1">
    <location>
        <begin position="1"/>
        <end position="20"/>
    </location>
</feature>
<reference evidence="2 3" key="1">
    <citation type="journal article" date="2016" name="Mol. Biol. Evol.">
        <title>Comparative Genomics of Early-Diverging Mushroom-Forming Fungi Provides Insights into the Origins of Lignocellulose Decay Capabilities.</title>
        <authorList>
            <person name="Nagy L.G."/>
            <person name="Riley R."/>
            <person name="Tritt A."/>
            <person name="Adam C."/>
            <person name="Daum C."/>
            <person name="Floudas D."/>
            <person name="Sun H."/>
            <person name="Yadav J.S."/>
            <person name="Pangilinan J."/>
            <person name="Larsson K.H."/>
            <person name="Matsuura K."/>
            <person name="Barry K."/>
            <person name="Labutti K."/>
            <person name="Kuo R."/>
            <person name="Ohm R.A."/>
            <person name="Bhattacharya S.S."/>
            <person name="Shirouzu T."/>
            <person name="Yoshinaga Y."/>
            <person name="Martin F.M."/>
            <person name="Grigoriev I.V."/>
            <person name="Hibbett D.S."/>
        </authorList>
    </citation>
    <scope>NUCLEOTIDE SEQUENCE [LARGE SCALE GENOMIC DNA]</scope>
    <source>
        <strain evidence="2 3">CBS 109695</strain>
    </source>
</reference>
<dbReference type="EMBL" id="KV417761">
    <property type="protein sequence ID" value="KZP07116.1"/>
    <property type="molecule type" value="Genomic_DNA"/>
</dbReference>
<evidence type="ECO:0000256" key="1">
    <source>
        <dbReference type="SAM" id="SignalP"/>
    </source>
</evidence>
<sequence>MHFSALTVLACALVAVNVTARPVDNVISAVVPVAITNAVNGNVVKVANGVLSKRDGLVDIDAATKVTNVLNGNVVKVGNHILRDVVNVAIPVTIEEIFDCNTIEIANDILNNLAIELGCLVADLGIVVQDILDCNPGNWHTLVDALYAHVGKPTGLGKRGDLVTAIAPVTVAYAVNHNDVKAANHVLRDVVNAAIPVTIEEIFDCNDISIANDILNNLAAELGCTIAFLGITVEDILACNPGNWHTLVDELYAHVGKPTGLAKRDDDITNPNAPLLGLLGIVIGDVTGLVGLDGQPTA</sequence>
<keyword evidence="3" id="KW-1185">Reference proteome</keyword>
<accession>A0A167XE00</accession>
<proteinExistence type="predicted"/>